<name>A0A5C7EI05_9PROT</name>
<dbReference type="RefSeq" id="WP_147801019.1">
    <property type="nucleotide sequence ID" value="NZ_VPFL01000029.1"/>
</dbReference>
<dbReference type="GO" id="GO:0043164">
    <property type="term" value="P:Gram-negative-bacterium-type cell wall biogenesis"/>
    <property type="evidence" value="ECO:0007669"/>
    <property type="project" value="TreeGrafter"/>
</dbReference>
<feature type="domain" description="DUF218" evidence="2">
    <location>
        <begin position="81"/>
        <end position="243"/>
    </location>
</feature>
<dbReference type="AlphaFoldDB" id="A0A5C7EI05"/>
<dbReference type="InterPro" id="IPR014729">
    <property type="entry name" value="Rossmann-like_a/b/a_fold"/>
</dbReference>
<dbReference type="Proteomes" id="UP000321201">
    <property type="component" value="Unassembled WGS sequence"/>
</dbReference>
<dbReference type="FunCoup" id="A0A5C7EI05">
    <property type="interactions" value="97"/>
</dbReference>
<evidence type="ECO:0000313" key="4">
    <source>
        <dbReference type="Proteomes" id="UP000321201"/>
    </source>
</evidence>
<dbReference type="InterPro" id="IPR003848">
    <property type="entry name" value="DUF218"/>
</dbReference>
<dbReference type="PANTHER" id="PTHR30336:SF4">
    <property type="entry name" value="ENVELOPE BIOGENESIS FACTOR ELYC"/>
    <property type="match status" value="1"/>
</dbReference>
<evidence type="ECO:0000313" key="3">
    <source>
        <dbReference type="EMBL" id="TXF10474.1"/>
    </source>
</evidence>
<dbReference type="GO" id="GO:0000270">
    <property type="term" value="P:peptidoglycan metabolic process"/>
    <property type="evidence" value="ECO:0007669"/>
    <property type="project" value="TreeGrafter"/>
</dbReference>
<comment type="caution">
    <text evidence="3">The sequence shown here is derived from an EMBL/GenBank/DDBJ whole genome shotgun (WGS) entry which is preliminary data.</text>
</comment>
<keyword evidence="4" id="KW-1185">Reference proteome</keyword>
<reference evidence="3 4" key="1">
    <citation type="submission" date="2019-08" db="EMBL/GenBank/DDBJ databases">
        <title>Pelomicrobium methylotrophicum gen. nov., sp. nov. a moderately thermophilic, facultatively anaerobic, lithoautotrophic and methylotrophic bacterium isolated from a terrestrial mud volcano.</title>
        <authorList>
            <person name="Slobodkina G.B."/>
            <person name="Merkel A.Y."/>
            <person name="Slobodkin A.I."/>
        </authorList>
    </citation>
    <scope>NUCLEOTIDE SEQUENCE [LARGE SCALE GENOMIC DNA]</scope>
    <source>
        <strain evidence="3 4">SM250</strain>
    </source>
</reference>
<keyword evidence="1" id="KW-0472">Membrane</keyword>
<organism evidence="3 4">
    <name type="scientific">Pelomicrobium methylotrophicum</name>
    <dbReference type="NCBI Taxonomy" id="2602750"/>
    <lineage>
        <taxon>Bacteria</taxon>
        <taxon>Pseudomonadati</taxon>
        <taxon>Pseudomonadota</taxon>
        <taxon>Hydrogenophilia</taxon>
        <taxon>Hydrogenophilia incertae sedis</taxon>
        <taxon>Pelomicrobium</taxon>
    </lineage>
</organism>
<dbReference type="Gene3D" id="3.40.50.620">
    <property type="entry name" value="HUPs"/>
    <property type="match status" value="1"/>
</dbReference>
<dbReference type="CDD" id="cd06259">
    <property type="entry name" value="YdcF-like"/>
    <property type="match status" value="1"/>
</dbReference>
<dbReference type="PANTHER" id="PTHR30336">
    <property type="entry name" value="INNER MEMBRANE PROTEIN, PROBABLE PERMEASE"/>
    <property type="match status" value="1"/>
</dbReference>
<keyword evidence="1" id="KW-1133">Transmembrane helix</keyword>
<gene>
    <name evidence="3" type="ORF">FR698_15065</name>
</gene>
<dbReference type="EMBL" id="VPFL01000029">
    <property type="protein sequence ID" value="TXF10474.1"/>
    <property type="molecule type" value="Genomic_DNA"/>
</dbReference>
<evidence type="ECO:0000259" key="2">
    <source>
        <dbReference type="Pfam" id="PF02698"/>
    </source>
</evidence>
<dbReference type="Pfam" id="PF02698">
    <property type="entry name" value="DUF218"/>
    <property type="match status" value="1"/>
</dbReference>
<proteinExistence type="predicted"/>
<sequence>MTVWHLAKESLGLLLLPPASILLLLLVSIALFRARPGTARSLLGVAIAALWIASTPAIAYRAQGLLETAPLTGDAAGGRAQAIVVLGGGMLFAPPEYSSDTVSRWTLERLRYAARLQRETRLPVLVTGGNTRGRPRSEAAAMKEALEADFGVPVRWTEEGARNTLENALRSKELLGAAGVTRILLVTHAVHMPRARLAFEAAGFEVVPAPTGYAAHLAGDVFDWMPRADALLATRIVLHEAIGYGWYRLQLAFR</sequence>
<dbReference type="InParanoid" id="A0A5C7EI05"/>
<feature type="transmembrane region" description="Helical" evidence="1">
    <location>
        <begin position="12"/>
        <end position="34"/>
    </location>
</feature>
<evidence type="ECO:0000256" key="1">
    <source>
        <dbReference type="SAM" id="Phobius"/>
    </source>
</evidence>
<dbReference type="InterPro" id="IPR051599">
    <property type="entry name" value="Cell_Envelope_Assoc"/>
</dbReference>
<dbReference type="OrthoDB" id="9809813at2"/>
<feature type="transmembrane region" description="Helical" evidence="1">
    <location>
        <begin position="41"/>
        <end position="60"/>
    </location>
</feature>
<dbReference type="GO" id="GO:0005886">
    <property type="term" value="C:plasma membrane"/>
    <property type="evidence" value="ECO:0007669"/>
    <property type="project" value="TreeGrafter"/>
</dbReference>
<accession>A0A5C7EI05</accession>
<protein>
    <submittedName>
        <fullName evidence="3">YdcF family protein</fullName>
    </submittedName>
</protein>
<keyword evidence="1" id="KW-0812">Transmembrane</keyword>